<comment type="similarity">
    <text evidence="2">Belongs to the universal ribosomal protein uS12 family.</text>
</comment>
<evidence type="ECO:0000256" key="5">
    <source>
        <dbReference type="ARBA" id="ARBA00023128"/>
    </source>
</evidence>
<keyword evidence="3" id="KW-0809">Transit peptide</keyword>
<dbReference type="GO" id="GO:0005739">
    <property type="term" value="C:mitochondrion"/>
    <property type="evidence" value="ECO:0007669"/>
    <property type="project" value="UniProtKB-SubCell"/>
</dbReference>
<dbReference type="GO" id="GO:0003735">
    <property type="term" value="F:structural constituent of ribosome"/>
    <property type="evidence" value="ECO:0007669"/>
    <property type="project" value="InterPro"/>
</dbReference>
<dbReference type="SUPFAM" id="SSF56436">
    <property type="entry name" value="C-type lectin-like"/>
    <property type="match status" value="1"/>
</dbReference>
<evidence type="ECO:0000313" key="10">
    <source>
        <dbReference type="EMBL" id="CAB3227936.1"/>
    </source>
</evidence>
<keyword evidence="5" id="KW-0496">Mitochondrion</keyword>
<evidence type="ECO:0000256" key="3">
    <source>
        <dbReference type="ARBA" id="ARBA00022946"/>
    </source>
</evidence>
<dbReference type="CDD" id="cd03368">
    <property type="entry name" value="Ribosomal_S12"/>
    <property type="match status" value="1"/>
</dbReference>
<dbReference type="NCBIfam" id="TIGR00981">
    <property type="entry name" value="rpsL_bact"/>
    <property type="match status" value="1"/>
</dbReference>
<dbReference type="FunFam" id="2.40.50.140:FF:000115">
    <property type="entry name" value="28S ribosomal protein S12, mitochondrial"/>
    <property type="match status" value="1"/>
</dbReference>
<dbReference type="PROSITE" id="PS50041">
    <property type="entry name" value="C_TYPE_LECTIN_2"/>
    <property type="match status" value="1"/>
</dbReference>
<comment type="caution">
    <text evidence="10">The sequence shown here is derived from an EMBL/GenBank/DDBJ whole genome shotgun (WGS) entry which is preliminary data.</text>
</comment>
<dbReference type="InterPro" id="IPR001304">
    <property type="entry name" value="C-type_lectin-like"/>
</dbReference>
<dbReference type="Pfam" id="PF00059">
    <property type="entry name" value="Lectin_C"/>
    <property type="match status" value="1"/>
</dbReference>
<dbReference type="Proteomes" id="UP000494106">
    <property type="component" value="Unassembled WGS sequence"/>
</dbReference>
<dbReference type="InterPro" id="IPR016187">
    <property type="entry name" value="CTDL_fold"/>
</dbReference>
<evidence type="ECO:0000256" key="4">
    <source>
        <dbReference type="ARBA" id="ARBA00022980"/>
    </source>
</evidence>
<dbReference type="PROSITE" id="PS00055">
    <property type="entry name" value="RIBOSOMAL_S12"/>
    <property type="match status" value="1"/>
</dbReference>
<dbReference type="CDD" id="cd00037">
    <property type="entry name" value="CLECT"/>
    <property type="match status" value="1"/>
</dbReference>
<protein>
    <recommendedName>
        <fullName evidence="7">Small ribosomal subunit protein uS12m</fullName>
    </recommendedName>
</protein>
<evidence type="ECO:0000259" key="9">
    <source>
        <dbReference type="PROSITE" id="PS50041"/>
    </source>
</evidence>
<dbReference type="AlphaFoldDB" id="A0A8S0Z6X8"/>
<dbReference type="PANTHER" id="PTHR11652">
    <property type="entry name" value="30S RIBOSOMAL PROTEIN S12 FAMILY MEMBER"/>
    <property type="match status" value="1"/>
</dbReference>
<dbReference type="EMBL" id="CADEBC010000301">
    <property type="protein sequence ID" value="CAB3227936.1"/>
    <property type="molecule type" value="Genomic_DNA"/>
</dbReference>
<dbReference type="Gene3D" id="2.40.50.140">
    <property type="entry name" value="Nucleic acid-binding proteins"/>
    <property type="match status" value="1"/>
</dbReference>
<dbReference type="PRINTS" id="PR01034">
    <property type="entry name" value="RIBOSOMALS12"/>
</dbReference>
<evidence type="ECO:0000256" key="1">
    <source>
        <dbReference type="ARBA" id="ARBA00004173"/>
    </source>
</evidence>
<feature type="signal peptide" evidence="8">
    <location>
        <begin position="1"/>
        <end position="18"/>
    </location>
</feature>
<dbReference type="Pfam" id="PF00164">
    <property type="entry name" value="Ribosom_S12_S23"/>
    <property type="match status" value="1"/>
</dbReference>
<evidence type="ECO:0000313" key="12">
    <source>
        <dbReference type="Proteomes" id="UP000494106"/>
    </source>
</evidence>
<evidence type="ECO:0000256" key="2">
    <source>
        <dbReference type="ARBA" id="ARBA00005657"/>
    </source>
</evidence>
<sequence length="330" mass="36821">MRILILITCLTAIVYTQGKPTDKYILNESSGKSYKLMYESKVWNEAKEVCERDGAKLAVPKSQDDFDFIQKLIRGMQYSDITGTSFKLLAFIGINNLENYKIWKNIDGENIEDTGFHTWSGSNGNGYSDDPAEPHCVGMDAANPGLRDWWCHRPQPYVCEKSSNCITIEMNFLRRGLTLLSTGIKAQCIQNKVPAITTTTVPGTPTIPLCNPMGLLSRAMASLNQMHKTGPHFKSRKSRNPLNGNPFAKGVVLKTLIKKPKKPNSANRKCVLVRLSNGKEMVAYVPGIGHNLQEHNIVLVRVGRLKDCPGVKLKCVRGKYDLPQVVKQKV</sequence>
<name>A0A8S0Z6X8_ARCPL</name>
<keyword evidence="12" id="KW-1185">Reference proteome</keyword>
<dbReference type="OrthoDB" id="7357196at2759"/>
<dbReference type="SMART" id="SM00034">
    <property type="entry name" value="CLECT"/>
    <property type="match status" value="1"/>
</dbReference>
<comment type="subcellular location">
    <subcellularLocation>
        <location evidence="1">Mitochondrion</location>
    </subcellularLocation>
</comment>
<evidence type="ECO:0000313" key="11">
    <source>
        <dbReference type="EMBL" id="CAB3228194.1"/>
    </source>
</evidence>
<dbReference type="InterPro" id="IPR005679">
    <property type="entry name" value="Ribosomal_uS12_bac"/>
</dbReference>
<accession>A0A8S0Z6X8</accession>
<proteinExistence type="inferred from homology"/>
<dbReference type="Proteomes" id="UP000494256">
    <property type="component" value="Unassembled WGS sequence"/>
</dbReference>
<dbReference type="InterPro" id="IPR016186">
    <property type="entry name" value="C-type_lectin-like/link_sf"/>
</dbReference>
<keyword evidence="4" id="KW-0689">Ribosomal protein</keyword>
<evidence type="ECO:0000256" key="6">
    <source>
        <dbReference type="ARBA" id="ARBA00023274"/>
    </source>
</evidence>
<evidence type="ECO:0000256" key="7">
    <source>
        <dbReference type="ARBA" id="ARBA00035248"/>
    </source>
</evidence>
<evidence type="ECO:0000313" key="13">
    <source>
        <dbReference type="Proteomes" id="UP000494256"/>
    </source>
</evidence>
<organism evidence="10 12">
    <name type="scientific">Arctia plantaginis</name>
    <name type="common">Wood tiger moth</name>
    <name type="synonym">Phalaena plantaginis</name>
    <dbReference type="NCBI Taxonomy" id="874455"/>
    <lineage>
        <taxon>Eukaryota</taxon>
        <taxon>Metazoa</taxon>
        <taxon>Ecdysozoa</taxon>
        <taxon>Arthropoda</taxon>
        <taxon>Hexapoda</taxon>
        <taxon>Insecta</taxon>
        <taxon>Pterygota</taxon>
        <taxon>Neoptera</taxon>
        <taxon>Endopterygota</taxon>
        <taxon>Lepidoptera</taxon>
        <taxon>Glossata</taxon>
        <taxon>Ditrysia</taxon>
        <taxon>Noctuoidea</taxon>
        <taxon>Erebidae</taxon>
        <taxon>Arctiinae</taxon>
        <taxon>Arctia</taxon>
    </lineage>
</organism>
<gene>
    <name evidence="11" type="ORF">APLA_LOCUS3421</name>
    <name evidence="10" type="ORF">APLA_LOCUS3485</name>
</gene>
<keyword evidence="8" id="KW-0732">Signal</keyword>
<evidence type="ECO:0000256" key="8">
    <source>
        <dbReference type="SAM" id="SignalP"/>
    </source>
</evidence>
<dbReference type="Gene3D" id="3.10.100.10">
    <property type="entry name" value="Mannose-Binding Protein A, subunit A"/>
    <property type="match status" value="1"/>
</dbReference>
<dbReference type="InterPro" id="IPR006032">
    <property type="entry name" value="Ribosomal_uS12"/>
</dbReference>
<dbReference type="GO" id="GO:0006412">
    <property type="term" value="P:translation"/>
    <property type="evidence" value="ECO:0007669"/>
    <property type="project" value="InterPro"/>
</dbReference>
<dbReference type="EMBL" id="CADEBD010000282">
    <property type="protein sequence ID" value="CAB3228194.1"/>
    <property type="molecule type" value="Genomic_DNA"/>
</dbReference>
<feature type="chain" id="PRO_5036434240" description="Small ribosomal subunit protein uS12m" evidence="8">
    <location>
        <begin position="19"/>
        <end position="330"/>
    </location>
</feature>
<feature type="domain" description="C-type lectin" evidence="9">
    <location>
        <begin position="29"/>
        <end position="160"/>
    </location>
</feature>
<dbReference type="SUPFAM" id="SSF50249">
    <property type="entry name" value="Nucleic acid-binding proteins"/>
    <property type="match status" value="1"/>
</dbReference>
<reference evidence="12 13" key="1">
    <citation type="submission" date="2020-04" db="EMBL/GenBank/DDBJ databases">
        <authorList>
            <person name="Wallbank WR R."/>
            <person name="Pardo Diaz C."/>
            <person name="Kozak K."/>
            <person name="Martin S."/>
            <person name="Jiggins C."/>
            <person name="Moest M."/>
            <person name="Warren A I."/>
            <person name="Byers J.R.P. K."/>
            <person name="Montejo-Kovacevich G."/>
            <person name="Yen C E."/>
        </authorList>
    </citation>
    <scope>NUCLEOTIDE SEQUENCE [LARGE SCALE GENOMIC DNA]</scope>
</reference>
<dbReference type="GO" id="GO:0015935">
    <property type="term" value="C:small ribosomal subunit"/>
    <property type="evidence" value="ECO:0007669"/>
    <property type="project" value="InterPro"/>
</dbReference>
<dbReference type="InterPro" id="IPR012340">
    <property type="entry name" value="NA-bd_OB-fold"/>
</dbReference>
<keyword evidence="6" id="KW-0687">Ribonucleoprotein</keyword>